<protein>
    <submittedName>
        <fullName evidence="8">Protein-disulfide isomerase</fullName>
    </submittedName>
</protein>
<dbReference type="InterPro" id="IPR012336">
    <property type="entry name" value="Thioredoxin-like_fold"/>
</dbReference>
<evidence type="ECO:0000256" key="2">
    <source>
        <dbReference type="ARBA" id="ARBA00022729"/>
    </source>
</evidence>
<name>A0A965GCR9_9PROT</name>
<dbReference type="PANTHER" id="PTHR13887">
    <property type="entry name" value="GLUTATHIONE S-TRANSFERASE KAPPA"/>
    <property type="match status" value="1"/>
</dbReference>
<dbReference type="InterPro" id="IPR036249">
    <property type="entry name" value="Thioredoxin-like_sf"/>
</dbReference>
<keyword evidence="6" id="KW-1133">Transmembrane helix</keyword>
<comment type="similarity">
    <text evidence="1">Belongs to the thioredoxin family. DsbA subfamily.</text>
</comment>
<dbReference type="GO" id="GO:0016853">
    <property type="term" value="F:isomerase activity"/>
    <property type="evidence" value="ECO:0007669"/>
    <property type="project" value="UniProtKB-KW"/>
</dbReference>
<gene>
    <name evidence="8" type="ORF">EBT44_04660</name>
</gene>
<reference evidence="8" key="1">
    <citation type="submission" date="2018-10" db="EMBL/GenBank/DDBJ databases">
        <title>Iterative Subtractive Binning of Freshwater Chronoseries Metagenomes Recovers Nearly Complete Genomes from over Four Hundred Novel Species.</title>
        <authorList>
            <person name="Rodriguez-R L.M."/>
            <person name="Tsementzi D."/>
            <person name="Luo C."/>
            <person name="Konstantinidis K.T."/>
        </authorList>
    </citation>
    <scope>NUCLEOTIDE SEQUENCE</scope>
    <source>
        <strain evidence="8">WB5_2A_028</strain>
    </source>
</reference>
<feature type="domain" description="Thioredoxin-like fold" evidence="7">
    <location>
        <begin position="71"/>
        <end position="215"/>
    </location>
</feature>
<evidence type="ECO:0000313" key="9">
    <source>
        <dbReference type="Proteomes" id="UP000740727"/>
    </source>
</evidence>
<evidence type="ECO:0000256" key="5">
    <source>
        <dbReference type="ARBA" id="ARBA00023284"/>
    </source>
</evidence>
<evidence type="ECO:0000256" key="1">
    <source>
        <dbReference type="ARBA" id="ARBA00005791"/>
    </source>
</evidence>
<feature type="transmembrane region" description="Helical" evidence="6">
    <location>
        <begin position="20"/>
        <end position="42"/>
    </location>
</feature>
<dbReference type="EMBL" id="RFXN01000058">
    <property type="protein sequence ID" value="NBR94111.1"/>
    <property type="molecule type" value="Genomic_DNA"/>
</dbReference>
<evidence type="ECO:0000256" key="3">
    <source>
        <dbReference type="ARBA" id="ARBA00023002"/>
    </source>
</evidence>
<dbReference type="AlphaFoldDB" id="A0A965GCR9"/>
<dbReference type="Gene3D" id="3.40.30.10">
    <property type="entry name" value="Glutaredoxin"/>
    <property type="match status" value="1"/>
</dbReference>
<keyword evidence="6" id="KW-0812">Transmembrane</keyword>
<comment type="caution">
    <text evidence="8">The sequence shown here is derived from an EMBL/GenBank/DDBJ whole genome shotgun (WGS) entry which is preliminary data.</text>
</comment>
<dbReference type="Pfam" id="PF13462">
    <property type="entry name" value="Thioredoxin_4"/>
    <property type="match status" value="1"/>
</dbReference>
<organism evidence="8 9">
    <name type="scientific">Candidatus Fonsibacter lacus</name>
    <dbReference type="NCBI Taxonomy" id="2576439"/>
    <lineage>
        <taxon>Bacteria</taxon>
        <taxon>Pseudomonadati</taxon>
        <taxon>Pseudomonadota</taxon>
        <taxon>Alphaproteobacteria</taxon>
        <taxon>Candidatus Pelagibacterales</taxon>
        <taxon>Candidatus Pelagibacterales incertae sedis</taxon>
        <taxon>Candidatus Fonsibacter</taxon>
    </lineage>
</organism>
<accession>A0A965GCR9</accession>
<evidence type="ECO:0000256" key="6">
    <source>
        <dbReference type="SAM" id="Phobius"/>
    </source>
</evidence>
<dbReference type="PANTHER" id="PTHR13887:SF14">
    <property type="entry name" value="DISULFIDE BOND FORMATION PROTEIN D"/>
    <property type="match status" value="1"/>
</dbReference>
<dbReference type="Proteomes" id="UP000740727">
    <property type="component" value="Unassembled WGS sequence"/>
</dbReference>
<keyword evidence="3" id="KW-0560">Oxidoreductase</keyword>
<keyword evidence="5" id="KW-0676">Redox-active center</keyword>
<keyword evidence="6" id="KW-0472">Membrane</keyword>
<evidence type="ECO:0000256" key="4">
    <source>
        <dbReference type="ARBA" id="ARBA00023157"/>
    </source>
</evidence>
<proteinExistence type="inferred from homology"/>
<keyword evidence="2" id="KW-0732">Signal</keyword>
<evidence type="ECO:0000259" key="7">
    <source>
        <dbReference type="Pfam" id="PF13462"/>
    </source>
</evidence>
<keyword evidence="4" id="KW-1015">Disulfide bond</keyword>
<keyword evidence="8" id="KW-0413">Isomerase</keyword>
<dbReference type="GO" id="GO:0016491">
    <property type="term" value="F:oxidoreductase activity"/>
    <property type="evidence" value="ECO:0007669"/>
    <property type="project" value="UniProtKB-KW"/>
</dbReference>
<sequence length="236" mass="25432">MASKNRGPQRGGRNNEPDPVTRWIVIGMVSLVVIIGGIFTVVSNRSASNVTLPPGASKEDGYGIVFNADKKPQIDIWEDFQCPSCKRFETANGAKVLSVAKEGKAKVVFHTLSFLGDESVVAGMGGGCAAEQGKFLEYKSFMYANQQEEHSGTWTKPYVISMAASAGLDETKFAACLNKDRYRKWLTNVAAAGSDANINGTPTIVIDGNVIESDQQGINYYTADGFNAQLAKYGIK</sequence>
<dbReference type="SUPFAM" id="SSF52833">
    <property type="entry name" value="Thioredoxin-like"/>
    <property type="match status" value="1"/>
</dbReference>
<evidence type="ECO:0000313" key="8">
    <source>
        <dbReference type="EMBL" id="NBR94111.1"/>
    </source>
</evidence>